<accession>A0A9X3CE87</accession>
<dbReference type="AlphaFoldDB" id="A0A9X3CE87"/>
<feature type="transmembrane region" description="Helical" evidence="1">
    <location>
        <begin position="20"/>
        <end position="44"/>
    </location>
</feature>
<feature type="transmembrane region" description="Helical" evidence="1">
    <location>
        <begin position="50"/>
        <end position="69"/>
    </location>
</feature>
<evidence type="ECO:0000313" key="3">
    <source>
        <dbReference type="Proteomes" id="UP001155586"/>
    </source>
</evidence>
<dbReference type="EMBL" id="JAKRRX010000049">
    <property type="protein sequence ID" value="MCW8334217.1"/>
    <property type="molecule type" value="Genomic_DNA"/>
</dbReference>
<keyword evidence="1" id="KW-0472">Membrane</keyword>
<comment type="caution">
    <text evidence="2">The sequence shown here is derived from an EMBL/GenBank/DDBJ whole genome shotgun (WGS) entry which is preliminary data.</text>
</comment>
<dbReference type="Proteomes" id="UP001155586">
    <property type="component" value="Unassembled WGS sequence"/>
</dbReference>
<keyword evidence="3" id="KW-1185">Reference proteome</keyword>
<gene>
    <name evidence="2" type="ORF">MD483_10315</name>
</gene>
<proteinExistence type="predicted"/>
<sequence length="200" mass="22563">MSTETKNDTAEQEATTGELILGSIILLAGPILMAAAFSSGHWLYDTVPGWVNKTVLVIGGIISLITINWKWTAATFGALALAFNYMPGGEDPLDTWVPRIHAPQAGDLYVINTFKIRDVEKTDDNEFVFYRVTSFTNEEINFEQSTKRYSFDTVNKMLKDRSAYDLKYHEGTNTFTKVELEEKLREFTIGGVFRLPSEKD</sequence>
<keyword evidence="1" id="KW-0812">Transmembrane</keyword>
<reference evidence="2" key="1">
    <citation type="submission" date="2022-02" db="EMBL/GenBank/DDBJ databases">
        <title>Vibrio sp. nov., a new bacterium isolated from Bohai sea, China.</title>
        <authorList>
            <person name="Yuan Y."/>
        </authorList>
    </citation>
    <scope>NUCLEOTIDE SEQUENCE</scope>
    <source>
        <strain evidence="2">DBSS07</strain>
    </source>
</reference>
<keyword evidence="1" id="KW-1133">Transmembrane helix</keyword>
<name>A0A9X3CE87_9VIBR</name>
<protein>
    <submittedName>
        <fullName evidence="2">Uncharacterized protein</fullName>
    </submittedName>
</protein>
<organism evidence="2 3">
    <name type="scientific">Vibrio paucivorans</name>
    <dbReference type="NCBI Taxonomy" id="2829489"/>
    <lineage>
        <taxon>Bacteria</taxon>
        <taxon>Pseudomonadati</taxon>
        <taxon>Pseudomonadota</taxon>
        <taxon>Gammaproteobacteria</taxon>
        <taxon>Vibrionales</taxon>
        <taxon>Vibrionaceae</taxon>
        <taxon>Vibrio</taxon>
    </lineage>
</organism>
<dbReference type="RefSeq" id="WP_265687606.1">
    <property type="nucleotide sequence ID" value="NZ_JAKRRX010000049.1"/>
</dbReference>
<evidence type="ECO:0000313" key="2">
    <source>
        <dbReference type="EMBL" id="MCW8334217.1"/>
    </source>
</evidence>
<evidence type="ECO:0000256" key="1">
    <source>
        <dbReference type="SAM" id="Phobius"/>
    </source>
</evidence>